<dbReference type="GO" id="GO:0006589">
    <property type="term" value="P:octopamine biosynthetic process"/>
    <property type="evidence" value="ECO:0007669"/>
    <property type="project" value="TreeGrafter"/>
</dbReference>
<organism evidence="5 6">
    <name type="scientific">Ancylostoma caninum</name>
    <name type="common">Dog hookworm</name>
    <dbReference type="NCBI Taxonomy" id="29170"/>
    <lineage>
        <taxon>Eukaryota</taxon>
        <taxon>Metazoa</taxon>
        <taxon>Ecdysozoa</taxon>
        <taxon>Nematoda</taxon>
        <taxon>Chromadorea</taxon>
        <taxon>Rhabditida</taxon>
        <taxon>Rhabditina</taxon>
        <taxon>Rhabditomorpha</taxon>
        <taxon>Strongyloidea</taxon>
        <taxon>Ancylostomatidae</taxon>
        <taxon>Ancylostomatinae</taxon>
        <taxon>Ancylostoma</taxon>
    </lineage>
</organism>
<feature type="domain" description="Copper type II ascorbate-dependent monooxygenase C-terminal" evidence="4">
    <location>
        <begin position="68"/>
        <end position="185"/>
    </location>
</feature>
<comment type="caution">
    <text evidence="5">The sequence shown here is derived from an EMBL/GenBank/DDBJ whole genome shotgun (WGS) entry which is preliminary data.</text>
</comment>
<reference evidence="5 6" key="1">
    <citation type="submission" date="2014-10" db="EMBL/GenBank/DDBJ databases">
        <title>Draft genome of the hookworm Ancylostoma caninum.</title>
        <authorList>
            <person name="Mitreva M."/>
        </authorList>
    </citation>
    <scope>NUCLEOTIDE SEQUENCE [LARGE SCALE GENOMIC DNA]</scope>
    <source>
        <strain evidence="5 6">Baltimore</strain>
    </source>
</reference>
<keyword evidence="5" id="KW-0503">Monooxygenase</keyword>
<dbReference type="OrthoDB" id="129121at2759"/>
<evidence type="ECO:0000256" key="1">
    <source>
        <dbReference type="ARBA" id="ARBA00023157"/>
    </source>
</evidence>
<dbReference type="InterPro" id="IPR014784">
    <property type="entry name" value="Cu2_ascorb_mOase-like_C"/>
</dbReference>
<protein>
    <submittedName>
        <fullName evidence="5">Copper type II ascorbate-dependent monooxygenase domain protein</fullName>
    </submittedName>
</protein>
<evidence type="ECO:0000256" key="2">
    <source>
        <dbReference type="ARBA" id="ARBA00023180"/>
    </source>
</evidence>
<dbReference type="Proteomes" id="UP000252519">
    <property type="component" value="Unassembled WGS sequence"/>
</dbReference>
<dbReference type="InterPro" id="IPR036939">
    <property type="entry name" value="Cu2_ascorb_mOase_N_sf"/>
</dbReference>
<dbReference type="Pfam" id="PF03712">
    <property type="entry name" value="Cu2_monoox_C"/>
    <property type="match status" value="1"/>
</dbReference>
<dbReference type="InterPro" id="IPR000945">
    <property type="entry name" value="DBH-like"/>
</dbReference>
<dbReference type="Gene3D" id="2.60.120.310">
    <property type="entry name" value="Copper type II, ascorbate-dependent monooxygenase, N-terminal domain"/>
    <property type="match status" value="1"/>
</dbReference>
<sequence length="189" mass="21387">MVVTDLILSIYSQVPNVVTTYWCVIKRIPSVISSQKHHIIQINPIIRKGNENLVHHMEQCAFLLYREFDAGIMEIGLIYSDANSIPPGQTAFPLTGHCVADCTSKLPSGGIRVFGSQLHAHLSGRKIFTSHYRHGVKIAEINRDNHYSPHWQHIVFIRPYIHVMPGDVLSTTCVYETLNKDVMTLVRIS</sequence>
<gene>
    <name evidence="5" type="ORF">ANCCAN_15535</name>
</gene>
<evidence type="ECO:0000259" key="4">
    <source>
        <dbReference type="Pfam" id="PF03712"/>
    </source>
</evidence>
<dbReference type="Pfam" id="PF01082">
    <property type="entry name" value="Cu2_monooxygen"/>
    <property type="match status" value="1"/>
</dbReference>
<dbReference type="GO" id="GO:0030667">
    <property type="term" value="C:secretory granule membrane"/>
    <property type="evidence" value="ECO:0007669"/>
    <property type="project" value="TreeGrafter"/>
</dbReference>
<evidence type="ECO:0000313" key="6">
    <source>
        <dbReference type="Proteomes" id="UP000252519"/>
    </source>
</evidence>
<name>A0A368G5H0_ANCCA</name>
<dbReference type="GO" id="GO:0005615">
    <property type="term" value="C:extracellular space"/>
    <property type="evidence" value="ECO:0007669"/>
    <property type="project" value="TreeGrafter"/>
</dbReference>
<dbReference type="SUPFAM" id="SSF49742">
    <property type="entry name" value="PHM/PNGase F"/>
    <property type="match status" value="2"/>
</dbReference>
<evidence type="ECO:0000259" key="3">
    <source>
        <dbReference type="Pfam" id="PF01082"/>
    </source>
</evidence>
<dbReference type="STRING" id="29170.A0A368G5H0"/>
<keyword evidence="1" id="KW-1015">Disulfide bond</keyword>
<keyword evidence="2" id="KW-0325">Glycoprotein</keyword>
<dbReference type="PANTHER" id="PTHR10157:SF23">
    <property type="entry name" value="MOXD1 HOMOLOG 1"/>
    <property type="match status" value="1"/>
</dbReference>
<dbReference type="EMBL" id="JOJR01000391">
    <property type="protein sequence ID" value="RCN38549.1"/>
    <property type="molecule type" value="Genomic_DNA"/>
</dbReference>
<dbReference type="Gene3D" id="2.60.120.230">
    <property type="match status" value="1"/>
</dbReference>
<proteinExistence type="predicted"/>
<keyword evidence="5" id="KW-0560">Oxidoreductase</keyword>
<dbReference type="GO" id="GO:0005507">
    <property type="term" value="F:copper ion binding"/>
    <property type="evidence" value="ECO:0007669"/>
    <property type="project" value="InterPro"/>
</dbReference>
<keyword evidence="6" id="KW-1185">Reference proteome</keyword>
<dbReference type="InterPro" id="IPR024548">
    <property type="entry name" value="Cu2_monoox_C"/>
</dbReference>
<accession>A0A368G5H0</accession>
<dbReference type="AlphaFoldDB" id="A0A368G5H0"/>
<evidence type="ECO:0000313" key="5">
    <source>
        <dbReference type="EMBL" id="RCN38549.1"/>
    </source>
</evidence>
<dbReference type="InterPro" id="IPR008977">
    <property type="entry name" value="PHM/PNGase_F_dom_sf"/>
</dbReference>
<feature type="domain" description="Copper type II ascorbate-dependent monooxygenase N-terminal" evidence="3">
    <location>
        <begin position="13"/>
        <end position="58"/>
    </location>
</feature>
<dbReference type="InterPro" id="IPR000323">
    <property type="entry name" value="Cu2_ascorb_mOase_N"/>
</dbReference>
<dbReference type="GO" id="GO:0042421">
    <property type="term" value="P:norepinephrine biosynthetic process"/>
    <property type="evidence" value="ECO:0007669"/>
    <property type="project" value="TreeGrafter"/>
</dbReference>
<dbReference type="GO" id="GO:0004500">
    <property type="term" value="F:dopamine beta-monooxygenase activity"/>
    <property type="evidence" value="ECO:0007669"/>
    <property type="project" value="InterPro"/>
</dbReference>
<dbReference type="PANTHER" id="PTHR10157">
    <property type="entry name" value="DOPAMINE BETA HYDROXYLASE RELATED"/>
    <property type="match status" value="1"/>
</dbReference>
<dbReference type="GO" id="GO:0042420">
    <property type="term" value="P:dopamine catabolic process"/>
    <property type="evidence" value="ECO:0007669"/>
    <property type="project" value="TreeGrafter"/>
</dbReference>